<keyword evidence="2 8" id="KW-0813">Transport</keyword>
<name>A0A8E0IDR8_LACPA</name>
<dbReference type="Gene3D" id="1.10.3720.10">
    <property type="entry name" value="MetI-like"/>
    <property type="match status" value="1"/>
</dbReference>
<evidence type="ECO:0000259" key="9">
    <source>
        <dbReference type="PROSITE" id="PS50928"/>
    </source>
</evidence>
<comment type="similarity">
    <text evidence="8">Belongs to the binding-protein-dependent transport system permease family.</text>
</comment>
<accession>A0A8E0IDR8</accession>
<reference evidence="10 11" key="1">
    <citation type="journal article" date="2013" name="PLoS ONE">
        <title>Lactobacillus paracasei comparative genomics: towards species pan-genome definition and exploitation of diversity.</title>
        <authorList>
            <person name="Smokvina T."/>
            <person name="Wels M."/>
            <person name="Polka J."/>
            <person name="Chervaux C."/>
            <person name="Brisse S."/>
            <person name="Boekhorst J."/>
            <person name="van Hylckama Vlieg J.E."/>
            <person name="Siezen R.J."/>
        </authorList>
    </citation>
    <scope>NUCLEOTIDE SEQUENCE [LARGE SCALE GENOMIC DNA]</scope>
    <source>
        <strain evidence="10 11">Lpp7</strain>
    </source>
</reference>
<keyword evidence="6 8" id="KW-1133">Transmembrane helix</keyword>
<dbReference type="SUPFAM" id="SSF161098">
    <property type="entry name" value="MetI-like"/>
    <property type="match status" value="1"/>
</dbReference>
<dbReference type="Pfam" id="PF00528">
    <property type="entry name" value="BPD_transp_1"/>
    <property type="match status" value="1"/>
</dbReference>
<dbReference type="InterPro" id="IPR010065">
    <property type="entry name" value="AA_ABC_transptr_permease_3TM"/>
</dbReference>
<dbReference type="GO" id="GO:0015184">
    <property type="term" value="F:L-cystine transmembrane transporter activity"/>
    <property type="evidence" value="ECO:0007669"/>
    <property type="project" value="TreeGrafter"/>
</dbReference>
<gene>
    <name evidence="10" type="ORF">Lpp7_12349</name>
</gene>
<proteinExistence type="inferred from homology"/>
<dbReference type="Proteomes" id="UP000014303">
    <property type="component" value="Unassembled WGS sequence"/>
</dbReference>
<comment type="subcellular location">
    <subcellularLocation>
        <location evidence="1 8">Cell membrane</location>
        <topology evidence="1 8">Multi-pass membrane protein</topology>
    </subcellularLocation>
</comment>
<evidence type="ECO:0000313" key="10">
    <source>
        <dbReference type="EMBL" id="EPC49721.1"/>
    </source>
</evidence>
<keyword evidence="5" id="KW-0029">Amino-acid transport</keyword>
<feature type="transmembrane region" description="Helical" evidence="8">
    <location>
        <begin position="85"/>
        <end position="105"/>
    </location>
</feature>
<protein>
    <submittedName>
        <fullName evidence="10">Amino acid ABC transporter permease</fullName>
    </submittedName>
</protein>
<dbReference type="CDD" id="cd06261">
    <property type="entry name" value="TM_PBP2"/>
    <property type="match status" value="1"/>
</dbReference>
<feature type="domain" description="ABC transmembrane type-1" evidence="9">
    <location>
        <begin position="32"/>
        <end position="230"/>
    </location>
</feature>
<dbReference type="PANTHER" id="PTHR30614">
    <property type="entry name" value="MEMBRANE COMPONENT OF AMINO ACID ABC TRANSPORTER"/>
    <property type="match status" value="1"/>
</dbReference>
<feature type="transmembrane region" description="Helical" evidence="8">
    <location>
        <begin position="63"/>
        <end position="79"/>
    </location>
</feature>
<dbReference type="NCBIfam" id="TIGR01726">
    <property type="entry name" value="HEQRo_perm_3TM"/>
    <property type="match status" value="1"/>
</dbReference>
<keyword evidence="3" id="KW-1003">Cell membrane</keyword>
<dbReference type="AlphaFoldDB" id="A0A8E0IDR8"/>
<evidence type="ECO:0000256" key="1">
    <source>
        <dbReference type="ARBA" id="ARBA00004651"/>
    </source>
</evidence>
<dbReference type="EMBL" id="ANJV01000253">
    <property type="protein sequence ID" value="EPC49721.1"/>
    <property type="molecule type" value="Genomic_DNA"/>
</dbReference>
<evidence type="ECO:0000256" key="4">
    <source>
        <dbReference type="ARBA" id="ARBA00022692"/>
    </source>
</evidence>
<evidence type="ECO:0000256" key="8">
    <source>
        <dbReference type="RuleBase" id="RU363032"/>
    </source>
</evidence>
<dbReference type="InterPro" id="IPR043429">
    <property type="entry name" value="ArtM/GltK/GlnP/TcyL/YhdX-like"/>
</dbReference>
<evidence type="ECO:0000256" key="3">
    <source>
        <dbReference type="ARBA" id="ARBA00022475"/>
    </source>
</evidence>
<evidence type="ECO:0000313" key="11">
    <source>
        <dbReference type="Proteomes" id="UP000014303"/>
    </source>
</evidence>
<sequence length="252" mass="27708">STYHACVSRFKEEKVCGKIVADAVPQMAAAGIKYTIPIALVSFAIGLIIALITALTRISVRKGFWITFAKGFASFYVWLFRSTPLLVQLFIVFFGLPSLIIPGIFPHGIKLDPVVAGIITFSLNTGAYCAETIRAALLSIDHGQWEAAYSVGLPRRLVLREIIIPQALRTAVPPLSNSFISLVKDTSLAASITIVEMFQVSQQIAAENYQPLLMYSLVALLYAVVCTVLTWGQRYLEKVTSRYTSNVQTTQL</sequence>
<dbReference type="PROSITE" id="PS50928">
    <property type="entry name" value="ABC_TM1"/>
    <property type="match status" value="1"/>
</dbReference>
<dbReference type="GO" id="GO:0043190">
    <property type="term" value="C:ATP-binding cassette (ABC) transporter complex"/>
    <property type="evidence" value="ECO:0007669"/>
    <property type="project" value="InterPro"/>
</dbReference>
<evidence type="ECO:0000256" key="2">
    <source>
        <dbReference type="ARBA" id="ARBA00022448"/>
    </source>
</evidence>
<comment type="caution">
    <text evidence="10">The sequence shown here is derived from an EMBL/GenBank/DDBJ whole genome shotgun (WGS) entry which is preliminary data.</text>
</comment>
<evidence type="ECO:0000256" key="5">
    <source>
        <dbReference type="ARBA" id="ARBA00022970"/>
    </source>
</evidence>
<evidence type="ECO:0000256" key="7">
    <source>
        <dbReference type="ARBA" id="ARBA00023136"/>
    </source>
</evidence>
<dbReference type="InterPro" id="IPR000515">
    <property type="entry name" value="MetI-like"/>
</dbReference>
<dbReference type="PANTHER" id="PTHR30614:SF0">
    <property type="entry name" value="L-CYSTINE TRANSPORT SYSTEM PERMEASE PROTEIN TCYL"/>
    <property type="match status" value="1"/>
</dbReference>
<evidence type="ECO:0000256" key="6">
    <source>
        <dbReference type="ARBA" id="ARBA00022989"/>
    </source>
</evidence>
<feature type="non-terminal residue" evidence="10">
    <location>
        <position position="1"/>
    </location>
</feature>
<keyword evidence="4 8" id="KW-0812">Transmembrane</keyword>
<feature type="transmembrane region" description="Helical" evidence="8">
    <location>
        <begin position="34"/>
        <end position="56"/>
    </location>
</feature>
<organism evidence="10 11">
    <name type="scientific">Lacticaseibacillus paracasei subsp. paracasei Lpp7</name>
    <dbReference type="NCBI Taxonomy" id="1256200"/>
    <lineage>
        <taxon>Bacteria</taxon>
        <taxon>Bacillati</taxon>
        <taxon>Bacillota</taxon>
        <taxon>Bacilli</taxon>
        <taxon>Lactobacillales</taxon>
        <taxon>Lactobacillaceae</taxon>
        <taxon>Lacticaseibacillus</taxon>
    </lineage>
</organism>
<feature type="transmembrane region" description="Helical" evidence="8">
    <location>
        <begin position="212"/>
        <end position="232"/>
    </location>
</feature>
<dbReference type="InterPro" id="IPR035906">
    <property type="entry name" value="MetI-like_sf"/>
</dbReference>
<keyword evidence="7 8" id="KW-0472">Membrane</keyword>